<dbReference type="InterPro" id="IPR051199">
    <property type="entry name" value="LPS_LOS_Heptosyltrfase"/>
</dbReference>
<dbReference type="RefSeq" id="WP_258827404.1">
    <property type="nucleotide sequence ID" value="NZ_JANUHA010000004.1"/>
</dbReference>
<dbReference type="EMBL" id="JANUHA010000004">
    <property type="protein sequence ID" value="MCS0596360.1"/>
    <property type="molecule type" value="Genomic_DNA"/>
</dbReference>
<keyword evidence="2" id="KW-0808">Transferase</keyword>
<dbReference type="CDD" id="cd03789">
    <property type="entry name" value="GT9_LPS_heptosyltransferase"/>
    <property type="match status" value="1"/>
</dbReference>
<evidence type="ECO:0000313" key="5">
    <source>
        <dbReference type="Proteomes" id="UP001206572"/>
    </source>
</evidence>
<keyword evidence="5" id="KW-1185">Reference proteome</keyword>
<evidence type="ECO:0000256" key="1">
    <source>
        <dbReference type="ARBA" id="ARBA00022676"/>
    </source>
</evidence>
<dbReference type="Proteomes" id="UP001206572">
    <property type="component" value="Unassembled WGS sequence"/>
</dbReference>
<dbReference type="PANTHER" id="PTHR30160">
    <property type="entry name" value="TETRAACYLDISACCHARIDE 4'-KINASE-RELATED"/>
    <property type="match status" value="1"/>
</dbReference>
<protein>
    <submittedName>
        <fullName evidence="4">Glycosyltransferase family 9 protein</fullName>
    </submittedName>
</protein>
<dbReference type="PANTHER" id="PTHR30160:SF7">
    <property type="entry name" value="ADP-HEPTOSE--LPS HEPTOSYLTRANSFERASE 2"/>
    <property type="match status" value="1"/>
</dbReference>
<accession>A0ABT2AJK0</accession>
<comment type="caution">
    <text evidence="4">The sequence shown here is derived from an EMBL/GenBank/DDBJ whole genome shotgun (WGS) entry which is preliminary data.</text>
</comment>
<dbReference type="Pfam" id="PF01075">
    <property type="entry name" value="Glyco_transf_9"/>
    <property type="match status" value="1"/>
</dbReference>
<evidence type="ECO:0000256" key="3">
    <source>
        <dbReference type="SAM" id="MobiDB-lite"/>
    </source>
</evidence>
<evidence type="ECO:0000313" key="4">
    <source>
        <dbReference type="EMBL" id="MCS0596360.1"/>
    </source>
</evidence>
<dbReference type="Gene3D" id="3.40.50.2000">
    <property type="entry name" value="Glycogen Phosphorylase B"/>
    <property type="match status" value="2"/>
</dbReference>
<organism evidence="4 5">
    <name type="scientific">Massilia agri</name>
    <dbReference type="NCBI Taxonomy" id="1886785"/>
    <lineage>
        <taxon>Bacteria</taxon>
        <taxon>Pseudomonadati</taxon>
        <taxon>Pseudomonadota</taxon>
        <taxon>Betaproteobacteria</taxon>
        <taxon>Burkholderiales</taxon>
        <taxon>Oxalobacteraceae</taxon>
        <taxon>Telluria group</taxon>
        <taxon>Massilia</taxon>
    </lineage>
</organism>
<dbReference type="SUPFAM" id="SSF53756">
    <property type="entry name" value="UDP-Glycosyltransferase/glycogen phosphorylase"/>
    <property type="match status" value="1"/>
</dbReference>
<evidence type="ECO:0000256" key="2">
    <source>
        <dbReference type="ARBA" id="ARBA00022679"/>
    </source>
</evidence>
<feature type="region of interest" description="Disordered" evidence="3">
    <location>
        <begin position="1"/>
        <end position="22"/>
    </location>
</feature>
<proteinExistence type="predicted"/>
<reference evidence="4 5" key="1">
    <citation type="submission" date="2022-08" db="EMBL/GenBank/DDBJ databases">
        <title>Reclassification of Massilia species as members of the genera Telluria, Duganella, Pseudoduganella, Mokoshia gen. nov. and Zemynaea gen. nov. using orthogonal and non-orthogonal genome-based approaches.</title>
        <authorList>
            <person name="Bowman J.P."/>
        </authorList>
    </citation>
    <scope>NUCLEOTIDE SEQUENCE [LARGE SCALE GENOMIC DNA]</scope>
    <source>
        <strain evidence="4 5">JCM 31661</strain>
    </source>
</reference>
<dbReference type="InterPro" id="IPR002201">
    <property type="entry name" value="Glyco_trans_9"/>
</dbReference>
<sequence length="393" mass="41738">MEGGMAPGREHHVGQDIEYAGGPHGGERLRGVVKIGVLRPNAVGDFVFALPALHALKQAYPQAELVLLGKPWHAGFLAERPGPVDRVVVMPQVAGVGAPEDACSDQRAIDDFVARMRAEAFDIVAQMVGGGRYSNPFALRLGSRLTIGARAQGAAALDRWVDHVEPGNRRLALLEIAALAGARLPPMARELEVTVADRQEAARILPPDRTRPLVLLQPGSSDPRRCWPAERFAAVGDALATAGALVAVNGMAGEVGLVRQVIAGMRHPAINLAGALQLGGLCGLLERSTLLVSNDTGPLHLALAIGTPAVGVFWHTNLVDGAPLRPSLLRAAVSAQTRCRTCGIDNRARRCAHQESFVDEVTVDEVRSLALELLQDRRHKEWSSDGVPVHGAG</sequence>
<name>A0ABT2AJK0_9BURK</name>
<gene>
    <name evidence="4" type="ORF">NX780_08350</name>
</gene>
<keyword evidence="1" id="KW-0328">Glycosyltransferase</keyword>